<accession>A0AAD9A551</accession>
<dbReference type="EMBL" id="JAQOWY010000471">
    <property type="protein sequence ID" value="KAK1841583.1"/>
    <property type="molecule type" value="Genomic_DNA"/>
</dbReference>
<protein>
    <submittedName>
        <fullName evidence="1">Uncharacterized protein</fullName>
    </submittedName>
</protein>
<keyword evidence="2" id="KW-1185">Reference proteome</keyword>
<dbReference type="Proteomes" id="UP001243330">
    <property type="component" value="Unassembled WGS sequence"/>
</dbReference>
<organism evidence="1 2">
    <name type="scientific">Colletotrichum chrysophilum</name>
    <dbReference type="NCBI Taxonomy" id="1836956"/>
    <lineage>
        <taxon>Eukaryota</taxon>
        <taxon>Fungi</taxon>
        <taxon>Dikarya</taxon>
        <taxon>Ascomycota</taxon>
        <taxon>Pezizomycotina</taxon>
        <taxon>Sordariomycetes</taxon>
        <taxon>Hypocreomycetidae</taxon>
        <taxon>Glomerellales</taxon>
        <taxon>Glomerellaceae</taxon>
        <taxon>Colletotrichum</taxon>
        <taxon>Colletotrichum gloeosporioides species complex</taxon>
    </lineage>
</organism>
<proteinExistence type="predicted"/>
<evidence type="ECO:0000313" key="2">
    <source>
        <dbReference type="Proteomes" id="UP001243330"/>
    </source>
</evidence>
<dbReference type="AlphaFoldDB" id="A0AAD9A551"/>
<gene>
    <name evidence="1" type="ORF">CCHR01_15793</name>
</gene>
<sequence length="172" mass="18634">MHRLKADDSVSGVPDLIGLVPLGEHGTRPRPSVVRGFHLKSQWTGNNFRVIWGLRGFVLTEGPGRFGSCAWDGRTLCKSPRAPRILRRAGPRGENGQERRPENFIATTDIASNCPEEKHGLGGRQAVERGGRPIRDRVVGWTAVLSSAFGSGRARGEPIQAFQALGSSVKSS</sequence>
<comment type="caution">
    <text evidence="1">The sequence shown here is derived from an EMBL/GenBank/DDBJ whole genome shotgun (WGS) entry which is preliminary data.</text>
</comment>
<name>A0AAD9A551_9PEZI</name>
<reference evidence="1" key="1">
    <citation type="submission" date="2023-01" db="EMBL/GenBank/DDBJ databases">
        <title>Colletotrichum chrysophilum M932 genome sequence.</title>
        <authorList>
            <person name="Baroncelli R."/>
        </authorList>
    </citation>
    <scope>NUCLEOTIDE SEQUENCE</scope>
    <source>
        <strain evidence="1">M932</strain>
    </source>
</reference>
<evidence type="ECO:0000313" key="1">
    <source>
        <dbReference type="EMBL" id="KAK1841583.1"/>
    </source>
</evidence>